<dbReference type="Proteomes" id="UP000733379">
    <property type="component" value="Unassembled WGS sequence"/>
</dbReference>
<dbReference type="EMBL" id="JAHKNI010000007">
    <property type="protein sequence ID" value="MBU3064366.1"/>
    <property type="molecule type" value="Genomic_DNA"/>
</dbReference>
<dbReference type="PROSITE" id="PS50943">
    <property type="entry name" value="HTH_CROC1"/>
    <property type="match status" value="1"/>
</dbReference>
<keyword evidence="4" id="KW-1185">Reference proteome</keyword>
<dbReference type="SMART" id="SM00530">
    <property type="entry name" value="HTH_XRE"/>
    <property type="match status" value="2"/>
</dbReference>
<evidence type="ECO:0000313" key="4">
    <source>
        <dbReference type="Proteomes" id="UP000733379"/>
    </source>
</evidence>
<feature type="domain" description="HTH cro/C1-type" evidence="2">
    <location>
        <begin position="14"/>
        <end position="68"/>
    </location>
</feature>
<dbReference type="RefSeq" id="WP_215919481.1">
    <property type="nucleotide sequence ID" value="NZ_JAHKNI010000007.1"/>
</dbReference>
<proteinExistence type="predicted"/>
<evidence type="ECO:0000313" key="3">
    <source>
        <dbReference type="EMBL" id="MBU3064366.1"/>
    </source>
</evidence>
<evidence type="ECO:0000256" key="1">
    <source>
        <dbReference type="SAM" id="MobiDB-lite"/>
    </source>
</evidence>
<dbReference type="SUPFAM" id="SSF47413">
    <property type="entry name" value="lambda repressor-like DNA-binding domains"/>
    <property type="match status" value="1"/>
</dbReference>
<organism evidence="3 4">
    <name type="scientific">Nocardia albiluteola</name>
    <dbReference type="NCBI Taxonomy" id="2842303"/>
    <lineage>
        <taxon>Bacteria</taxon>
        <taxon>Bacillati</taxon>
        <taxon>Actinomycetota</taxon>
        <taxon>Actinomycetes</taxon>
        <taxon>Mycobacteriales</taxon>
        <taxon>Nocardiaceae</taxon>
        <taxon>Nocardia</taxon>
    </lineage>
</organism>
<feature type="region of interest" description="Disordered" evidence="1">
    <location>
        <begin position="149"/>
        <end position="236"/>
    </location>
</feature>
<name>A0ABS6B3P3_9NOCA</name>
<dbReference type="Gene3D" id="1.10.260.40">
    <property type="entry name" value="lambda repressor-like DNA-binding domains"/>
    <property type="match status" value="2"/>
</dbReference>
<dbReference type="InterPro" id="IPR001387">
    <property type="entry name" value="Cro/C1-type_HTH"/>
</dbReference>
<dbReference type="CDD" id="cd00093">
    <property type="entry name" value="HTH_XRE"/>
    <property type="match status" value="2"/>
</dbReference>
<comment type="caution">
    <text evidence="3">The sequence shown here is derived from an EMBL/GenBank/DDBJ whole genome shotgun (WGS) entry which is preliminary data.</text>
</comment>
<dbReference type="InterPro" id="IPR010982">
    <property type="entry name" value="Lambda_DNA-bd_dom_sf"/>
</dbReference>
<accession>A0ABS6B3P3</accession>
<evidence type="ECO:0000259" key="2">
    <source>
        <dbReference type="PROSITE" id="PS50943"/>
    </source>
</evidence>
<sequence>MSSVERQLTPNQRLAHALSEAGLTREELAEKIQVDPKTVERWIVNGRTPYPAHQHRISEAVGVEEQALWPGGFKRSSRPRPAGENSRLREALFKARITPEQLAEKLEINPHTVQRWISRGTLPHPRFKSATAIEVGIPESELWPQKGDVVRGGAPSQSSTPPVGWVDDGKKPPEGSEWCYETTWDGRTIRGERLGMRPAAQSSTEAPRQSEPDREPKSLATVHELPGIEREPETNAVGEARMRELMSWIPPQRSALADYQPGSALAAALAKDRDGIER</sequence>
<protein>
    <recommendedName>
        <fullName evidence="2">HTH cro/C1-type domain-containing protein</fullName>
    </recommendedName>
</protein>
<reference evidence="3 4" key="1">
    <citation type="submission" date="2021-06" db="EMBL/GenBank/DDBJ databases">
        <title>Actinomycetes sequencing.</title>
        <authorList>
            <person name="Shan Q."/>
        </authorList>
    </citation>
    <scope>NUCLEOTIDE SEQUENCE [LARGE SCALE GENOMIC DNA]</scope>
    <source>
        <strain evidence="3 4">NEAU-G5</strain>
    </source>
</reference>
<feature type="compositionally biased region" description="Basic and acidic residues" evidence="1">
    <location>
        <begin position="208"/>
        <end position="217"/>
    </location>
</feature>
<gene>
    <name evidence="3" type="ORF">KO481_22885</name>
</gene>